<reference evidence="2" key="1">
    <citation type="journal article" date="2020" name="Stud. Mycol.">
        <title>101 Dothideomycetes genomes: a test case for predicting lifestyles and emergence of pathogens.</title>
        <authorList>
            <person name="Haridas S."/>
            <person name="Albert R."/>
            <person name="Binder M."/>
            <person name="Bloem J."/>
            <person name="Labutti K."/>
            <person name="Salamov A."/>
            <person name="Andreopoulos B."/>
            <person name="Baker S."/>
            <person name="Barry K."/>
            <person name="Bills G."/>
            <person name="Bluhm B."/>
            <person name="Cannon C."/>
            <person name="Castanera R."/>
            <person name="Culley D."/>
            <person name="Daum C."/>
            <person name="Ezra D."/>
            <person name="Gonzalez J."/>
            <person name="Henrissat B."/>
            <person name="Kuo A."/>
            <person name="Liang C."/>
            <person name="Lipzen A."/>
            <person name="Lutzoni F."/>
            <person name="Magnuson J."/>
            <person name="Mondo S."/>
            <person name="Nolan M."/>
            <person name="Ohm R."/>
            <person name="Pangilinan J."/>
            <person name="Park H.-J."/>
            <person name="Ramirez L."/>
            <person name="Alfaro M."/>
            <person name="Sun H."/>
            <person name="Tritt A."/>
            <person name="Yoshinaga Y."/>
            <person name="Zwiers L.-H."/>
            <person name="Turgeon B."/>
            <person name="Goodwin S."/>
            <person name="Spatafora J."/>
            <person name="Crous P."/>
            <person name="Grigoriev I."/>
        </authorList>
    </citation>
    <scope>NUCLEOTIDE SEQUENCE</scope>
    <source>
        <strain evidence="2">CBS 123094</strain>
    </source>
</reference>
<feature type="non-terminal residue" evidence="2">
    <location>
        <position position="186"/>
    </location>
</feature>
<dbReference type="PANTHER" id="PTHR24148:SF73">
    <property type="entry name" value="HET DOMAIN PROTEIN (AFU_ORTHOLOGUE AFUA_8G01020)"/>
    <property type="match status" value="1"/>
</dbReference>
<evidence type="ECO:0000259" key="1">
    <source>
        <dbReference type="Pfam" id="PF06985"/>
    </source>
</evidence>
<dbReference type="InterPro" id="IPR052895">
    <property type="entry name" value="HetReg/Transcr_Mod"/>
</dbReference>
<dbReference type="InterPro" id="IPR010730">
    <property type="entry name" value="HET"/>
</dbReference>
<dbReference type="AlphaFoldDB" id="A0A6A5WY12"/>
<dbReference type="Pfam" id="PF06985">
    <property type="entry name" value="HET"/>
    <property type="match status" value="1"/>
</dbReference>
<organism evidence="2 3">
    <name type="scientific">Amniculicola lignicola CBS 123094</name>
    <dbReference type="NCBI Taxonomy" id="1392246"/>
    <lineage>
        <taxon>Eukaryota</taxon>
        <taxon>Fungi</taxon>
        <taxon>Dikarya</taxon>
        <taxon>Ascomycota</taxon>
        <taxon>Pezizomycotina</taxon>
        <taxon>Dothideomycetes</taxon>
        <taxon>Pleosporomycetidae</taxon>
        <taxon>Pleosporales</taxon>
        <taxon>Amniculicolaceae</taxon>
        <taxon>Amniculicola</taxon>
    </lineage>
</organism>
<feature type="domain" description="Heterokaryon incompatibility" evidence="1">
    <location>
        <begin position="49"/>
        <end position="182"/>
    </location>
</feature>
<evidence type="ECO:0000313" key="3">
    <source>
        <dbReference type="Proteomes" id="UP000799779"/>
    </source>
</evidence>
<proteinExistence type="predicted"/>
<dbReference type="Proteomes" id="UP000799779">
    <property type="component" value="Unassembled WGS sequence"/>
</dbReference>
<gene>
    <name evidence="2" type="ORF">P154DRAFT_422026</name>
</gene>
<keyword evidence="3" id="KW-1185">Reference proteome</keyword>
<evidence type="ECO:0000313" key="2">
    <source>
        <dbReference type="EMBL" id="KAF2006487.1"/>
    </source>
</evidence>
<name>A0A6A5WY12_9PLEO</name>
<dbReference type="OrthoDB" id="2157530at2759"/>
<sequence length="186" mass="21509">MEAAPTPEEYQYNPLDPTHPSIRLLEVDAGDGVITCRLTHHALDACPPYSTLSYTWGSTVATHSIVCSGSILRIGANLHDFLTQFQTFPRNRRPLLWVDAICINQSDIPERNDQVLRMRDIYSNAERVLVWLGPEDEDTELVFDEIHGRLIGGLMRFEMKHWHALYSLLSRPYWTRVWIIQELYLS</sequence>
<dbReference type="PANTHER" id="PTHR24148">
    <property type="entry name" value="ANKYRIN REPEAT DOMAIN-CONTAINING PROTEIN 39 HOMOLOG-RELATED"/>
    <property type="match status" value="1"/>
</dbReference>
<protein>
    <submittedName>
        <fullName evidence="2">HET-domain-containing protein</fullName>
    </submittedName>
</protein>
<accession>A0A6A5WY12</accession>
<dbReference type="EMBL" id="ML977559">
    <property type="protein sequence ID" value="KAF2006487.1"/>
    <property type="molecule type" value="Genomic_DNA"/>
</dbReference>